<keyword evidence="1" id="KW-0175">Coiled coil</keyword>
<sequence length="140" mass="16612">MKKLYLFLFVAIAAVSCSQKIEKADLIKLNGYWEIEEVVMPDGEKKEYKVNSTIDFFMLSGEKGFRQKVMPLLEGGYRTNGLREKMTITEEENKTYIAYKTEHAEWKEQILELNEEKLVVKNEQDIEYHYKREKPFSNKK</sequence>
<accession>A0A0A2LRK2</accession>
<dbReference type="AlphaFoldDB" id="A0A0A2LRK2"/>
<evidence type="ECO:0000313" key="2">
    <source>
        <dbReference type="EMBL" id="KGO81966.1"/>
    </source>
</evidence>
<dbReference type="RefSeq" id="WP_035132460.1">
    <property type="nucleotide sequence ID" value="NZ_JRLV01000006.1"/>
</dbReference>
<dbReference type="Proteomes" id="UP000030129">
    <property type="component" value="Unassembled WGS sequence"/>
</dbReference>
<protein>
    <recommendedName>
        <fullName evidence="4">Lipocalin-like domain-containing protein</fullName>
    </recommendedName>
</protein>
<proteinExistence type="predicted"/>
<dbReference type="eggNOG" id="ENOG5032S0M">
    <property type="taxonomic scope" value="Bacteria"/>
</dbReference>
<dbReference type="STRING" id="1406840.Q763_06780"/>
<evidence type="ECO:0000256" key="1">
    <source>
        <dbReference type="SAM" id="Coils"/>
    </source>
</evidence>
<gene>
    <name evidence="2" type="ORF">Q763_06780</name>
</gene>
<keyword evidence="3" id="KW-1185">Reference proteome</keyword>
<reference evidence="2 3" key="1">
    <citation type="submission" date="2013-09" db="EMBL/GenBank/DDBJ databases">
        <authorList>
            <person name="Zeng Z."/>
            <person name="Chen C."/>
        </authorList>
    </citation>
    <scope>NUCLEOTIDE SEQUENCE [LARGE SCALE GENOMIC DNA]</scope>
    <source>
        <strain evidence="2 3">F44-8</strain>
    </source>
</reference>
<evidence type="ECO:0008006" key="4">
    <source>
        <dbReference type="Google" id="ProtNLM"/>
    </source>
</evidence>
<evidence type="ECO:0000313" key="3">
    <source>
        <dbReference type="Proteomes" id="UP000030129"/>
    </source>
</evidence>
<dbReference type="PROSITE" id="PS51257">
    <property type="entry name" value="PROKAR_LIPOPROTEIN"/>
    <property type="match status" value="1"/>
</dbReference>
<organism evidence="2 3">
    <name type="scientific">Flavobacterium beibuense F44-8</name>
    <dbReference type="NCBI Taxonomy" id="1406840"/>
    <lineage>
        <taxon>Bacteria</taxon>
        <taxon>Pseudomonadati</taxon>
        <taxon>Bacteroidota</taxon>
        <taxon>Flavobacteriia</taxon>
        <taxon>Flavobacteriales</taxon>
        <taxon>Flavobacteriaceae</taxon>
        <taxon>Flavobacterium</taxon>
    </lineage>
</organism>
<comment type="caution">
    <text evidence="2">The sequence shown here is derived from an EMBL/GenBank/DDBJ whole genome shotgun (WGS) entry which is preliminary data.</text>
</comment>
<dbReference type="EMBL" id="JRLV01000006">
    <property type="protein sequence ID" value="KGO81966.1"/>
    <property type="molecule type" value="Genomic_DNA"/>
</dbReference>
<feature type="coiled-coil region" evidence="1">
    <location>
        <begin position="96"/>
        <end position="123"/>
    </location>
</feature>
<name>A0A0A2LRK2_9FLAO</name>